<dbReference type="EMBL" id="JAVRBG010000003">
    <property type="protein sequence ID" value="MDT0293847.1"/>
    <property type="molecule type" value="Genomic_DNA"/>
</dbReference>
<evidence type="ECO:0000313" key="2">
    <source>
        <dbReference type="EMBL" id="MDT0293847.1"/>
    </source>
</evidence>
<gene>
    <name evidence="2" type="ORF">RLT85_04305</name>
</gene>
<dbReference type="Proteomes" id="UP001182991">
    <property type="component" value="Unassembled WGS sequence"/>
</dbReference>
<keyword evidence="3" id="KW-1185">Reference proteome</keyword>
<accession>A0ABU2KGL2</accession>
<comment type="caution">
    <text evidence="2">The sequence shown here is derived from an EMBL/GenBank/DDBJ whole genome shotgun (WGS) entry which is preliminary data.</text>
</comment>
<dbReference type="RefSeq" id="WP_311400802.1">
    <property type="nucleotide sequence ID" value="NZ_JAVRBG010000003.1"/>
</dbReference>
<feature type="domain" description="Outer membrane protein beta-barrel" evidence="1">
    <location>
        <begin position="19"/>
        <end position="184"/>
    </location>
</feature>
<sequence>MKKLLLTAAIAVFGIIGTQAQDVRYGVKAGVNFANSHGDTDDADSRTGLHIGAFAEFMLSEKFAFQPELLYSMQGNKYEESETILGETFKAESKLKLDYINIPLIFKYYATEGLAIEAGPQVGFLVSANEEYEASGADVSESGDEDVKDFYKSIDYGLNIGLSYTLDMGVMFGARYYYGLADIADTDNYDEKNNMIQISVGYKF</sequence>
<evidence type="ECO:0000313" key="3">
    <source>
        <dbReference type="Proteomes" id="UP001182991"/>
    </source>
</evidence>
<protein>
    <submittedName>
        <fullName evidence="2">Porin family protein</fullName>
    </submittedName>
</protein>
<proteinExistence type="predicted"/>
<dbReference type="SUPFAM" id="SSF56925">
    <property type="entry name" value="OMPA-like"/>
    <property type="match status" value="1"/>
</dbReference>
<evidence type="ECO:0000259" key="1">
    <source>
        <dbReference type="Pfam" id="PF13568"/>
    </source>
</evidence>
<organism evidence="2 3">
    <name type="scientific">Mesonia ostreae</name>
    <dbReference type="NCBI Taxonomy" id="861110"/>
    <lineage>
        <taxon>Bacteria</taxon>
        <taxon>Pseudomonadati</taxon>
        <taxon>Bacteroidota</taxon>
        <taxon>Flavobacteriia</taxon>
        <taxon>Flavobacteriales</taxon>
        <taxon>Flavobacteriaceae</taxon>
        <taxon>Mesonia</taxon>
    </lineage>
</organism>
<name>A0ABU2KGL2_9FLAO</name>
<reference evidence="3" key="1">
    <citation type="submission" date="2023-07" db="EMBL/GenBank/DDBJ databases">
        <title>Isolating and identifying novel microbial strains from the Mariana Trench.</title>
        <authorList>
            <person name="Fu H."/>
        </authorList>
    </citation>
    <scope>NUCLEOTIDE SEQUENCE [LARGE SCALE GENOMIC DNA]</scope>
    <source>
        <strain evidence="3">T-y2</strain>
    </source>
</reference>
<dbReference type="InterPro" id="IPR011250">
    <property type="entry name" value="OMP/PagP_B-barrel"/>
</dbReference>
<dbReference type="Pfam" id="PF13568">
    <property type="entry name" value="OMP_b-brl_2"/>
    <property type="match status" value="1"/>
</dbReference>
<dbReference type="InterPro" id="IPR025665">
    <property type="entry name" value="Beta-barrel_OMP_2"/>
</dbReference>